<gene>
    <name evidence="1" type="ORF">I4F81_009763</name>
</gene>
<proteinExistence type="predicted"/>
<dbReference type="Proteomes" id="UP000798662">
    <property type="component" value="Chromosome 3"/>
</dbReference>
<comment type="caution">
    <text evidence="1">The sequence shown here is derived from an EMBL/GenBank/DDBJ whole genome shotgun (WGS) entry which is preliminary data.</text>
</comment>
<evidence type="ECO:0000313" key="2">
    <source>
        <dbReference type="Proteomes" id="UP000798662"/>
    </source>
</evidence>
<name>A0ACC3CAF6_PYRYE</name>
<sequence length="480" mass="49232">MASTDQRSIKTKAALTGGACMGCLAEPAELPSPTTTLKPCGRCRRARYCSTDCQRADFPIHKTVCAALAGVNAHMAAAGRARTPGGAPPAAGGPPGAWDEMSLPVASAAGVVFGAALGRPPGVKEREYLLYEPRCAVCHVPGALLPAGAFSRCPDCRLVVACAGDHAATMAATHTGGEACAMLALVRDTEAITVRDARRGENGGGGGGSGGDLVQPHAWMPDAPVSSPWDALPTDGWPGYFEWRHAPAFVPAFLVAASDLLSVPLTILHAVMGALGGTAAAVHARSSLTVHLVGVSDYELRSLFAREELLHLLPNLKTLRLALFSAEGVLLPGPPRVVGANATCDACAAAGRTAPVLLVGGAYATAGLPGAYEEPDLVVGLNSGIHSTVAADGHREEWVPMVAAIAARRTPLVLTSYTAEEAVEDADALAVMLSGVDGYGVVDGPAINPWGSAKPYVDMGYTEFYFNSHSYVRAGPTGGG</sequence>
<evidence type="ECO:0000313" key="1">
    <source>
        <dbReference type="EMBL" id="KAK1867256.1"/>
    </source>
</evidence>
<keyword evidence="2" id="KW-1185">Reference proteome</keyword>
<reference evidence="1" key="1">
    <citation type="submission" date="2019-11" db="EMBL/GenBank/DDBJ databases">
        <title>Nori genome reveals adaptations in red seaweeds to the harsh intertidal environment.</title>
        <authorList>
            <person name="Wang D."/>
            <person name="Mao Y."/>
        </authorList>
    </citation>
    <scope>NUCLEOTIDE SEQUENCE</scope>
    <source>
        <tissue evidence="1">Gametophyte</tissue>
    </source>
</reference>
<protein>
    <submittedName>
        <fullName evidence="1">Uncharacterized protein</fullName>
    </submittedName>
</protein>
<organism evidence="1 2">
    <name type="scientific">Pyropia yezoensis</name>
    <name type="common">Susabi-nori</name>
    <name type="synonym">Porphyra yezoensis</name>
    <dbReference type="NCBI Taxonomy" id="2788"/>
    <lineage>
        <taxon>Eukaryota</taxon>
        <taxon>Rhodophyta</taxon>
        <taxon>Bangiophyceae</taxon>
        <taxon>Bangiales</taxon>
        <taxon>Bangiaceae</taxon>
        <taxon>Pyropia</taxon>
    </lineage>
</organism>
<accession>A0ACC3CAF6</accession>
<dbReference type="EMBL" id="CM020620">
    <property type="protein sequence ID" value="KAK1867256.1"/>
    <property type="molecule type" value="Genomic_DNA"/>
</dbReference>